<sequence length="38" mass="4146">MAEPGKALILRYSLVPMPNLPNFVQALPREGPPTRLAS</sequence>
<protein>
    <submittedName>
        <fullName evidence="1">Uncharacterized protein</fullName>
    </submittedName>
</protein>
<accession>A0A286RLG2</accession>
<dbReference type="AlphaFoldDB" id="A0A286RLG2"/>
<dbReference type="KEGG" id="ttf:THTE_4203"/>
<gene>
    <name evidence="1" type="ORF">THTE_4203</name>
</gene>
<dbReference type="Proteomes" id="UP000215086">
    <property type="component" value="Chromosome"/>
</dbReference>
<keyword evidence="2" id="KW-1185">Reference proteome</keyword>
<evidence type="ECO:0000313" key="1">
    <source>
        <dbReference type="EMBL" id="ASV76804.1"/>
    </source>
</evidence>
<dbReference type="EMBL" id="CP018477">
    <property type="protein sequence ID" value="ASV76804.1"/>
    <property type="molecule type" value="Genomic_DNA"/>
</dbReference>
<evidence type="ECO:0000313" key="2">
    <source>
        <dbReference type="Proteomes" id="UP000215086"/>
    </source>
</evidence>
<organism evidence="1 2">
    <name type="scientific">Thermogutta terrifontis</name>
    <dbReference type="NCBI Taxonomy" id="1331910"/>
    <lineage>
        <taxon>Bacteria</taxon>
        <taxon>Pseudomonadati</taxon>
        <taxon>Planctomycetota</taxon>
        <taxon>Planctomycetia</taxon>
        <taxon>Pirellulales</taxon>
        <taxon>Thermoguttaceae</taxon>
        <taxon>Thermogutta</taxon>
    </lineage>
</organism>
<proteinExistence type="predicted"/>
<name>A0A286RLG2_9BACT</name>
<reference evidence="1 2" key="1">
    <citation type="journal article" name="Front. Microbiol.">
        <title>Sugar Metabolism of the First Thermophilic Planctomycete Thermogutta terrifontis: Comparative Genomic and Transcriptomic Approaches.</title>
        <authorList>
            <person name="Elcheninov A.G."/>
            <person name="Menzel P."/>
            <person name="Gudbergsdottir S.R."/>
            <person name="Slesarev A.I."/>
            <person name="Kadnikov V.V."/>
            <person name="Krogh A."/>
            <person name="Bonch-Osmolovskaya E.A."/>
            <person name="Peng X."/>
            <person name="Kublanov I.V."/>
        </authorList>
    </citation>
    <scope>NUCLEOTIDE SEQUENCE [LARGE SCALE GENOMIC DNA]</scope>
    <source>
        <strain evidence="1 2">R1</strain>
    </source>
</reference>